<name>A0ABT7VUM5_9GAMM</name>
<gene>
    <name evidence="1" type="ORF">QUF54_07980</name>
</gene>
<keyword evidence="2" id="KW-1185">Reference proteome</keyword>
<sequence>MVTILSEQTVLQNTSVDFKTALLAMPNVGNDTDFEREQDYFLFPNSVWEPIPGRGASSHTTQSVVEGIPKQSSRLKFFL</sequence>
<dbReference type="Proteomes" id="UP001171945">
    <property type="component" value="Unassembled WGS sequence"/>
</dbReference>
<comment type="caution">
    <text evidence="1">The sequence shown here is derived from an EMBL/GenBank/DDBJ whole genome shotgun (WGS) entry which is preliminary data.</text>
</comment>
<dbReference type="EMBL" id="JAUCGM010000548">
    <property type="protein sequence ID" value="MDM8563277.1"/>
    <property type="molecule type" value="Genomic_DNA"/>
</dbReference>
<accession>A0ABT7VUM5</accession>
<evidence type="ECO:0000313" key="2">
    <source>
        <dbReference type="Proteomes" id="UP001171945"/>
    </source>
</evidence>
<reference evidence="1" key="1">
    <citation type="submission" date="2023-06" db="EMBL/GenBank/DDBJ databases">
        <title>Uncultivated large filamentous bacteria from sulfidic sediments reveal new species and different genomic features in energy metabolism and defense.</title>
        <authorList>
            <person name="Fonseca A."/>
        </authorList>
    </citation>
    <scope>NUCLEOTIDE SEQUENCE</scope>
    <source>
        <strain evidence="1">HSG4</strain>
    </source>
</reference>
<organism evidence="1 2">
    <name type="scientific">Candidatus Marithioploca araucensis</name>
    <dbReference type="NCBI Taxonomy" id="70273"/>
    <lineage>
        <taxon>Bacteria</taxon>
        <taxon>Pseudomonadati</taxon>
        <taxon>Pseudomonadota</taxon>
        <taxon>Gammaproteobacteria</taxon>
        <taxon>Thiotrichales</taxon>
        <taxon>Thiotrichaceae</taxon>
        <taxon>Candidatus Marithioploca</taxon>
    </lineage>
</organism>
<proteinExistence type="predicted"/>
<evidence type="ECO:0000313" key="1">
    <source>
        <dbReference type="EMBL" id="MDM8563277.1"/>
    </source>
</evidence>
<protein>
    <submittedName>
        <fullName evidence="1">Uncharacterized protein</fullName>
    </submittedName>
</protein>